<evidence type="ECO:0000313" key="1">
    <source>
        <dbReference type="EMBL" id="WOH14229.1"/>
    </source>
</evidence>
<keyword evidence="2" id="KW-1185">Reference proteome</keyword>
<protein>
    <submittedName>
        <fullName evidence="1">Uncharacterized protein</fullName>
    </submittedName>
</protein>
<dbReference type="AlphaFoldDB" id="A0A175YE74"/>
<evidence type="ECO:0000313" key="2">
    <source>
        <dbReference type="Proteomes" id="UP000077755"/>
    </source>
</evidence>
<reference evidence="1" key="1">
    <citation type="journal article" date="2016" name="Nat. Genet.">
        <title>A high-quality carrot genome assembly provides new insights into carotenoid accumulation and asterid genome evolution.</title>
        <authorList>
            <person name="Iorizzo M."/>
            <person name="Ellison S."/>
            <person name="Senalik D."/>
            <person name="Zeng P."/>
            <person name="Satapoomin P."/>
            <person name="Huang J."/>
            <person name="Bowman M."/>
            <person name="Iovene M."/>
            <person name="Sanseverino W."/>
            <person name="Cavagnaro P."/>
            <person name="Yildiz M."/>
            <person name="Macko-Podgorni A."/>
            <person name="Moranska E."/>
            <person name="Grzebelus E."/>
            <person name="Grzebelus D."/>
            <person name="Ashrafi H."/>
            <person name="Zheng Z."/>
            <person name="Cheng S."/>
            <person name="Spooner D."/>
            <person name="Van Deynze A."/>
            <person name="Simon P."/>
        </authorList>
    </citation>
    <scope>NUCLEOTIDE SEQUENCE</scope>
    <source>
        <tissue evidence="1">Leaf</tissue>
    </source>
</reference>
<accession>A0A175YE74</accession>
<dbReference type="Gramene" id="KZM81697">
    <property type="protein sequence ID" value="KZM81697"/>
    <property type="gene ID" value="DCAR_029310"/>
</dbReference>
<proteinExistence type="predicted"/>
<reference evidence="1" key="2">
    <citation type="submission" date="2022-03" db="EMBL/GenBank/DDBJ databases">
        <title>Draft title - Genomic analysis of global carrot germplasm unveils the trajectory of domestication and the origin of high carotenoid orange carrot.</title>
        <authorList>
            <person name="Iorizzo M."/>
            <person name="Ellison S."/>
            <person name="Senalik D."/>
            <person name="Macko-Podgorni A."/>
            <person name="Grzebelus D."/>
            <person name="Bostan H."/>
            <person name="Rolling W."/>
            <person name="Curaba J."/>
            <person name="Simon P."/>
        </authorList>
    </citation>
    <scope>NUCLEOTIDE SEQUENCE</scope>
    <source>
        <tissue evidence="1">Leaf</tissue>
    </source>
</reference>
<dbReference type="OMA" id="LWLLKSE"/>
<name>A0A175YE74_DAUCS</name>
<dbReference type="Proteomes" id="UP000077755">
    <property type="component" value="Chromosome 9"/>
</dbReference>
<dbReference type="EMBL" id="CP093351">
    <property type="protein sequence ID" value="WOH14229.1"/>
    <property type="molecule type" value="Genomic_DNA"/>
</dbReference>
<gene>
    <name evidence="1" type="ORF">DCAR_0933746</name>
</gene>
<organism evidence="1 2">
    <name type="scientific">Daucus carota subsp. sativus</name>
    <name type="common">Carrot</name>
    <dbReference type="NCBI Taxonomy" id="79200"/>
    <lineage>
        <taxon>Eukaryota</taxon>
        <taxon>Viridiplantae</taxon>
        <taxon>Streptophyta</taxon>
        <taxon>Embryophyta</taxon>
        <taxon>Tracheophyta</taxon>
        <taxon>Spermatophyta</taxon>
        <taxon>Magnoliopsida</taxon>
        <taxon>eudicotyledons</taxon>
        <taxon>Gunneridae</taxon>
        <taxon>Pentapetalae</taxon>
        <taxon>asterids</taxon>
        <taxon>campanulids</taxon>
        <taxon>Apiales</taxon>
        <taxon>Apiaceae</taxon>
        <taxon>Apioideae</taxon>
        <taxon>Scandiceae</taxon>
        <taxon>Daucinae</taxon>
        <taxon>Daucus</taxon>
        <taxon>Daucus sect. Daucus</taxon>
    </lineage>
</organism>
<sequence length="118" mass="13759">MINSQKLWLLKSEKKRSLRSRSFMLLRWNMQALMQVRRRVTNATTTDAKYQALSHADEATKIAEIHMEKVETMTAELAYLKALLDCKNESVAQNNDNTVLELRSTIKTLKQDLKSKRF</sequence>